<accession>A0A8D8F110</accession>
<dbReference type="EMBL" id="HBUE01023547">
    <property type="protein sequence ID" value="CAG6453630.1"/>
    <property type="molecule type" value="Transcribed_RNA"/>
</dbReference>
<organism evidence="2">
    <name type="scientific">Culex pipiens</name>
    <name type="common">House mosquito</name>
    <dbReference type="NCBI Taxonomy" id="7175"/>
    <lineage>
        <taxon>Eukaryota</taxon>
        <taxon>Metazoa</taxon>
        <taxon>Ecdysozoa</taxon>
        <taxon>Arthropoda</taxon>
        <taxon>Hexapoda</taxon>
        <taxon>Insecta</taxon>
        <taxon>Pterygota</taxon>
        <taxon>Neoptera</taxon>
        <taxon>Endopterygota</taxon>
        <taxon>Diptera</taxon>
        <taxon>Nematocera</taxon>
        <taxon>Culicoidea</taxon>
        <taxon>Culicidae</taxon>
        <taxon>Culicinae</taxon>
        <taxon>Culicini</taxon>
        <taxon>Culex</taxon>
        <taxon>Culex</taxon>
    </lineage>
</organism>
<name>A0A8D8F110_CULPI</name>
<dbReference type="AlphaFoldDB" id="A0A8D8F110"/>
<sequence length="217" mass="24974">MGQIAIENSAALSPPEIFGKTPETHSEPTFMQLILQKLDNIEQSAVRKEQIDRELLDVSIKTKNKVSRLEKDMVTIKKELADIKRNRGQRNENLLPITSEEYLNQIEENFAEYEEDLRKLFESIPSVSAYGLYRHFCDPLLDHLPKYNMTGKKAPNTTKPEMQPKGAEHLNIFKLLLSVGINRHGLDLDAGRKDMIKAFKTYYDAVDMRLKKLNAKK</sequence>
<reference evidence="2" key="1">
    <citation type="submission" date="2021-05" db="EMBL/GenBank/DDBJ databases">
        <authorList>
            <person name="Alioto T."/>
            <person name="Alioto T."/>
            <person name="Gomez Garrido J."/>
        </authorList>
    </citation>
    <scope>NUCLEOTIDE SEQUENCE</scope>
</reference>
<evidence type="ECO:0000256" key="1">
    <source>
        <dbReference type="SAM" id="Coils"/>
    </source>
</evidence>
<feature type="coiled-coil region" evidence="1">
    <location>
        <begin position="66"/>
        <end position="123"/>
    </location>
</feature>
<proteinExistence type="predicted"/>
<keyword evidence="1" id="KW-0175">Coiled coil</keyword>
<protein>
    <submittedName>
        <fullName evidence="2">(northern house mosquito) hypothetical protein</fullName>
    </submittedName>
</protein>
<evidence type="ECO:0000313" key="2">
    <source>
        <dbReference type="EMBL" id="CAG6453630.1"/>
    </source>
</evidence>